<dbReference type="RefSeq" id="WP_101444039.1">
    <property type="nucleotide sequence ID" value="NZ_PJMU01000002.1"/>
</dbReference>
<feature type="transmembrane region" description="Helical" evidence="2">
    <location>
        <begin position="6"/>
        <end position="25"/>
    </location>
</feature>
<evidence type="ECO:0000313" key="4">
    <source>
        <dbReference type="EMBL" id="PKV66683.1"/>
    </source>
</evidence>
<keyword evidence="2" id="KW-0812">Transmembrane</keyword>
<evidence type="ECO:0000256" key="1">
    <source>
        <dbReference type="SAM" id="MobiDB-lite"/>
    </source>
</evidence>
<dbReference type="EMBL" id="PJMU01000002">
    <property type="protein sequence ID" value="PKV66683.1"/>
    <property type="molecule type" value="Genomic_DNA"/>
</dbReference>
<feature type="transmembrane region" description="Helical" evidence="2">
    <location>
        <begin position="92"/>
        <end position="112"/>
    </location>
</feature>
<reference evidence="4 5" key="1">
    <citation type="submission" date="2017-12" db="EMBL/GenBank/DDBJ databases">
        <title>Genomic Encyclopedia of Type Strains, Phase III (KMG-III): the genomes of soil and plant-associated and newly described type strains.</title>
        <authorList>
            <person name="Whitman W."/>
        </authorList>
    </citation>
    <scope>NUCLEOTIDE SEQUENCE [LARGE SCALE GENOMIC DNA]</scope>
    <source>
        <strain evidence="4 5">LP43</strain>
    </source>
</reference>
<accession>A0A2N3UBD4</accession>
<dbReference type="InterPro" id="IPR052173">
    <property type="entry name" value="Beta-lactam_resp_regulator"/>
</dbReference>
<dbReference type="CDD" id="cd07341">
    <property type="entry name" value="M56_BlaR1_MecR1_like"/>
    <property type="match status" value="1"/>
</dbReference>
<dbReference type="Proteomes" id="UP000233782">
    <property type="component" value="Unassembled WGS sequence"/>
</dbReference>
<dbReference type="InterPro" id="IPR037066">
    <property type="entry name" value="Plug_dom_sf"/>
</dbReference>
<feature type="region of interest" description="Disordered" evidence="1">
    <location>
        <begin position="764"/>
        <end position="783"/>
    </location>
</feature>
<comment type="caution">
    <text evidence="4">The sequence shown here is derived from an EMBL/GenBank/DDBJ whole genome shotgun (WGS) entry which is preliminary data.</text>
</comment>
<evidence type="ECO:0000313" key="5">
    <source>
        <dbReference type="Proteomes" id="UP000233782"/>
    </source>
</evidence>
<gene>
    <name evidence="4" type="ORF">BD749_1813</name>
</gene>
<dbReference type="PANTHER" id="PTHR34978">
    <property type="entry name" value="POSSIBLE SENSOR-TRANSDUCER PROTEIN BLAR"/>
    <property type="match status" value="1"/>
</dbReference>
<protein>
    <submittedName>
        <fullName evidence="4">Beta-lactamase regulating signal transducer with metallopeptidase domain</fullName>
    </submittedName>
</protein>
<name>A0A2N3UBD4_9BACT</name>
<feature type="compositionally biased region" description="Basic and acidic residues" evidence="1">
    <location>
        <begin position="764"/>
        <end position="775"/>
    </location>
</feature>
<proteinExistence type="predicted"/>
<dbReference type="Pfam" id="PF05569">
    <property type="entry name" value="Peptidase_M56"/>
    <property type="match status" value="1"/>
</dbReference>
<feature type="transmembrane region" description="Helical" evidence="2">
    <location>
        <begin position="37"/>
        <end position="52"/>
    </location>
</feature>
<sequence length="783" mass="87894">MPTLLLYLLKANVALVLFYLAYHLVLRKLTFYHLNRLFLLFGIVFSAVYPLVDLTELFSRHEELAVVQSYAVVIPVWTSTAIPEQAPAFDYWLIPVGLFWIGCGLMLLRLMVQFVSLYKIHRASVPATYQGVEFRKVQGISEAFSFWKTIYLNPAQHQSPELESILRHEQIHVNGWHTLDVLLAELSTVFYWFNPGVWLMKKAMKENLEFIADQHVVDAGVDRVAYQYLLLKVVGATQPQLANQFNFPSLKRRIAMMNKMPTNKTNRLRLLVVLPLVTVLLVAFRSASPDDITNLTEAILPTEETAQQEANHTDEYAAFYARNPEVNKISWRSNGKIVVALKSGAEEVYTFGDKQSMAAAEQKYGELPNTPPVARRDSQDQEARAKKLAEEHKAFYARNPQVRKIEWVSRNEIRVRLESTEEIYNMADTKSRAAAEKKYGQFPSSPGPAQVVTRAEFESQRDDAVQQQNSERIFSPTDIGYYQDRNNLPVDYTNFLKRNPTIDKVGWKIHPEKGPKAVVLFLRSGSTEIYNLNDKESMAKAKSKYGEFPGMLPPPPPVMIKDKLPPPPPPAPAAPDAPPAPDKEELIVGMPEAALYYIDGVEASREAVQKLDPKTIHSINVVKGNTAAEVFGNKASKGIISIVTEKNKDSHKVQELNKKMKNLVPPPPAAPDALPAPPAPPAPGVLDLPENVLYYIDGMEATKEAVEKLTPKQIYNMNVVKAESAQKALGNKAANGVISITTEANKNSEKVREFNRKLLGRAEAREPGHEKHKIIISESTNKQ</sequence>
<feature type="region of interest" description="Disordered" evidence="1">
    <location>
        <begin position="556"/>
        <end position="583"/>
    </location>
</feature>
<keyword evidence="2" id="KW-0472">Membrane</keyword>
<feature type="domain" description="Peptidase M56" evidence="3">
    <location>
        <begin position="147"/>
        <end position="257"/>
    </location>
</feature>
<evidence type="ECO:0000259" key="3">
    <source>
        <dbReference type="Pfam" id="PF05569"/>
    </source>
</evidence>
<keyword evidence="5" id="KW-1185">Reference proteome</keyword>
<evidence type="ECO:0000256" key="2">
    <source>
        <dbReference type="SAM" id="Phobius"/>
    </source>
</evidence>
<organism evidence="4 5">
    <name type="scientific">Pontibacter ramchanderi</name>
    <dbReference type="NCBI Taxonomy" id="1179743"/>
    <lineage>
        <taxon>Bacteria</taxon>
        <taxon>Pseudomonadati</taxon>
        <taxon>Bacteroidota</taxon>
        <taxon>Cytophagia</taxon>
        <taxon>Cytophagales</taxon>
        <taxon>Hymenobacteraceae</taxon>
        <taxon>Pontibacter</taxon>
    </lineage>
</organism>
<dbReference type="InterPro" id="IPR008756">
    <property type="entry name" value="Peptidase_M56"/>
</dbReference>
<dbReference type="AlphaFoldDB" id="A0A2N3UBD4"/>
<feature type="transmembrane region" description="Helical" evidence="2">
    <location>
        <begin position="268"/>
        <end position="287"/>
    </location>
</feature>
<feature type="compositionally biased region" description="Pro residues" evidence="1">
    <location>
        <begin position="565"/>
        <end position="580"/>
    </location>
</feature>
<dbReference type="PANTHER" id="PTHR34978:SF3">
    <property type="entry name" value="SLR0241 PROTEIN"/>
    <property type="match status" value="1"/>
</dbReference>
<dbReference type="Gene3D" id="2.170.130.10">
    <property type="entry name" value="TonB-dependent receptor, plug domain"/>
    <property type="match status" value="1"/>
</dbReference>
<keyword evidence="2" id="KW-1133">Transmembrane helix</keyword>
<dbReference type="OrthoDB" id="1522859at2"/>